<dbReference type="AlphaFoldDB" id="A0A2U1F0Q0"/>
<evidence type="ECO:0000256" key="11">
    <source>
        <dbReference type="ARBA" id="ARBA00049558"/>
    </source>
</evidence>
<evidence type="ECO:0000256" key="10">
    <source>
        <dbReference type="ARBA" id="ARBA00049252"/>
    </source>
</evidence>
<organism evidence="17 18">
    <name type="scientific">Porphyromonas loveana</name>
    <dbReference type="NCBI Taxonomy" id="1884669"/>
    <lineage>
        <taxon>Bacteria</taxon>
        <taxon>Pseudomonadati</taxon>
        <taxon>Bacteroidota</taxon>
        <taxon>Bacteroidia</taxon>
        <taxon>Bacteroidales</taxon>
        <taxon>Porphyromonadaceae</taxon>
        <taxon>Porphyromonas</taxon>
    </lineage>
</organism>
<comment type="similarity">
    <text evidence="3 15">Belongs to the cytidine and deoxycytidylate deaminase family.</text>
</comment>
<dbReference type="RefSeq" id="WP_116680073.1">
    <property type="nucleotide sequence ID" value="NZ_JBGZCK010000130.1"/>
</dbReference>
<evidence type="ECO:0000256" key="13">
    <source>
        <dbReference type="PIRSR" id="PIRSR606262-2"/>
    </source>
</evidence>
<dbReference type="InterPro" id="IPR016192">
    <property type="entry name" value="APOBEC/CMP_deaminase_Zn-bd"/>
</dbReference>
<evidence type="ECO:0000256" key="6">
    <source>
        <dbReference type="ARBA" id="ARBA00022723"/>
    </source>
</evidence>
<keyword evidence="6 14" id="KW-0479">Metal-binding</keyword>
<dbReference type="GeneID" id="94551541"/>
<dbReference type="GO" id="GO:0072527">
    <property type="term" value="P:pyrimidine-containing compound metabolic process"/>
    <property type="evidence" value="ECO:0007669"/>
    <property type="project" value="UniProtKB-ARBA"/>
</dbReference>
<dbReference type="GO" id="GO:0055086">
    <property type="term" value="P:nucleobase-containing small molecule metabolic process"/>
    <property type="evidence" value="ECO:0007669"/>
    <property type="project" value="UniProtKB-ARBA"/>
</dbReference>
<evidence type="ECO:0000313" key="18">
    <source>
        <dbReference type="Proteomes" id="UP000245462"/>
    </source>
</evidence>
<dbReference type="InterPro" id="IPR016193">
    <property type="entry name" value="Cytidine_deaminase-like"/>
</dbReference>
<dbReference type="InterPro" id="IPR006262">
    <property type="entry name" value="Cyt_deam_tetra"/>
</dbReference>
<feature type="binding site" evidence="14">
    <location>
        <position position="113"/>
    </location>
    <ligand>
        <name>Zn(2+)</name>
        <dbReference type="ChEBI" id="CHEBI:29105"/>
        <note>catalytic</note>
    </ligand>
</feature>
<gene>
    <name evidence="17" type="ORF">C7382_1259</name>
</gene>
<keyword evidence="7 15" id="KW-0378">Hydrolase</keyword>
<evidence type="ECO:0000256" key="9">
    <source>
        <dbReference type="ARBA" id="ARBA00032005"/>
    </source>
</evidence>
<dbReference type="InterPro" id="IPR002125">
    <property type="entry name" value="CMP_dCMP_dom"/>
</dbReference>
<dbReference type="PROSITE" id="PS00903">
    <property type="entry name" value="CYT_DCMP_DEAMINASES_1"/>
    <property type="match status" value="1"/>
</dbReference>
<dbReference type="EMBL" id="QEKY01000025">
    <property type="protein sequence ID" value="PVZ05741.1"/>
    <property type="molecule type" value="Genomic_DNA"/>
</dbReference>
<dbReference type="CDD" id="cd01283">
    <property type="entry name" value="cytidine_deaminase"/>
    <property type="match status" value="1"/>
</dbReference>
<dbReference type="NCBIfam" id="TIGR01354">
    <property type="entry name" value="cyt_deam_tetra"/>
    <property type="match status" value="1"/>
</dbReference>
<dbReference type="PANTHER" id="PTHR11644">
    <property type="entry name" value="CYTIDINE DEAMINASE"/>
    <property type="match status" value="1"/>
</dbReference>
<evidence type="ECO:0000256" key="12">
    <source>
        <dbReference type="PIRSR" id="PIRSR606262-1"/>
    </source>
</evidence>
<comment type="function">
    <text evidence="2 15">This enzyme scavenges exogenous and endogenous cytidine and 2'-deoxycytidine for UMP synthesis.</text>
</comment>
<comment type="caution">
    <text evidence="17">The sequence shown here is derived from an EMBL/GenBank/DDBJ whole genome shotgun (WGS) entry which is preliminary data.</text>
</comment>
<dbReference type="PANTHER" id="PTHR11644:SF2">
    <property type="entry name" value="CYTIDINE DEAMINASE"/>
    <property type="match status" value="1"/>
</dbReference>
<dbReference type="NCBIfam" id="NF004064">
    <property type="entry name" value="PRK05578.1"/>
    <property type="match status" value="1"/>
</dbReference>
<dbReference type="SUPFAM" id="SSF53927">
    <property type="entry name" value="Cytidine deaminase-like"/>
    <property type="match status" value="1"/>
</dbReference>
<evidence type="ECO:0000256" key="1">
    <source>
        <dbReference type="ARBA" id="ARBA00001947"/>
    </source>
</evidence>
<evidence type="ECO:0000256" key="3">
    <source>
        <dbReference type="ARBA" id="ARBA00006576"/>
    </source>
</evidence>
<dbReference type="GO" id="GO:0042802">
    <property type="term" value="F:identical protein binding"/>
    <property type="evidence" value="ECO:0007669"/>
    <property type="project" value="UniProtKB-ARBA"/>
</dbReference>
<dbReference type="GO" id="GO:0005829">
    <property type="term" value="C:cytosol"/>
    <property type="evidence" value="ECO:0007669"/>
    <property type="project" value="TreeGrafter"/>
</dbReference>
<dbReference type="OrthoDB" id="9795347at2"/>
<dbReference type="GO" id="GO:0004126">
    <property type="term" value="F:cytidine deaminase activity"/>
    <property type="evidence" value="ECO:0007669"/>
    <property type="project" value="UniProtKB-UniRule"/>
</dbReference>
<accession>A0A2U1F0Q0</accession>
<evidence type="ECO:0000256" key="7">
    <source>
        <dbReference type="ARBA" id="ARBA00022801"/>
    </source>
</evidence>
<reference evidence="17 18" key="1">
    <citation type="submission" date="2018-04" db="EMBL/GenBank/DDBJ databases">
        <title>Genomic Encyclopedia of Type Strains, Phase IV (KMG-IV): sequencing the most valuable type-strain genomes for metagenomic binning, comparative biology and taxonomic classification.</title>
        <authorList>
            <person name="Goeker M."/>
        </authorList>
    </citation>
    <scope>NUCLEOTIDE SEQUENCE [LARGE SCALE GENOMIC DNA]</scope>
    <source>
        <strain evidence="17 18">DSM 28520</strain>
    </source>
</reference>
<protein>
    <recommendedName>
        <fullName evidence="5 15">Cytidine deaminase</fullName>
        <ecNumber evidence="4 15">3.5.4.5</ecNumber>
    </recommendedName>
    <alternativeName>
        <fullName evidence="9 15">Cytidine aminohydrolase</fullName>
    </alternativeName>
</protein>
<evidence type="ECO:0000256" key="4">
    <source>
        <dbReference type="ARBA" id="ARBA00012783"/>
    </source>
</evidence>
<dbReference type="InterPro" id="IPR050202">
    <property type="entry name" value="Cyt/Deoxycyt_deaminase"/>
</dbReference>
<keyword evidence="8 14" id="KW-0862">Zinc</keyword>
<name>A0A2U1F0Q0_9PORP</name>
<feature type="domain" description="CMP/dCMP-type deaminase" evidence="16">
    <location>
        <begin position="20"/>
        <end position="154"/>
    </location>
</feature>
<evidence type="ECO:0000256" key="5">
    <source>
        <dbReference type="ARBA" id="ARBA00018266"/>
    </source>
</evidence>
<feature type="binding site" evidence="14">
    <location>
        <position position="110"/>
    </location>
    <ligand>
        <name>Zn(2+)</name>
        <dbReference type="ChEBI" id="CHEBI:29105"/>
        <note>catalytic</note>
    </ligand>
</feature>
<dbReference type="Gene3D" id="3.40.140.10">
    <property type="entry name" value="Cytidine Deaminase, domain 2"/>
    <property type="match status" value="1"/>
</dbReference>
<evidence type="ECO:0000256" key="8">
    <source>
        <dbReference type="ARBA" id="ARBA00022833"/>
    </source>
</evidence>
<sequence>MQRKTLTTPYDTIPRAEFSANLLRLEEAAVQAARSAYAPYSHFSVGAAALLDNGEILAGSNQENAAYPSGLCAERTVLFYAGARYPDAAVQEMVVVAFSATGRVPLITPCGACRQVMVEVCSRHRPFPVLMIGADEAVRVADARFLLPFAFDGSDFVP</sequence>
<keyword evidence="18" id="KW-1185">Reference proteome</keyword>
<comment type="catalytic activity">
    <reaction evidence="10 15">
        <text>2'-deoxycytidine + H2O + H(+) = 2'-deoxyuridine + NH4(+)</text>
        <dbReference type="Rhea" id="RHEA:13433"/>
        <dbReference type="ChEBI" id="CHEBI:15377"/>
        <dbReference type="ChEBI" id="CHEBI:15378"/>
        <dbReference type="ChEBI" id="CHEBI:15698"/>
        <dbReference type="ChEBI" id="CHEBI:16450"/>
        <dbReference type="ChEBI" id="CHEBI:28938"/>
        <dbReference type="EC" id="3.5.4.5"/>
    </reaction>
</comment>
<proteinExistence type="inferred from homology"/>
<dbReference type="EC" id="3.5.4.5" evidence="4 15"/>
<dbReference type="GO" id="GO:0008270">
    <property type="term" value="F:zinc ion binding"/>
    <property type="evidence" value="ECO:0007669"/>
    <property type="project" value="UniProtKB-UniRule"/>
</dbReference>
<comment type="cofactor">
    <cofactor evidence="1 14 15">
        <name>Zn(2+)</name>
        <dbReference type="ChEBI" id="CHEBI:29105"/>
    </cofactor>
</comment>
<feature type="binding site" evidence="13">
    <location>
        <begin position="61"/>
        <end position="67"/>
    </location>
    <ligand>
        <name>substrate</name>
    </ligand>
</feature>
<feature type="binding site" evidence="14">
    <location>
        <position position="72"/>
    </location>
    <ligand>
        <name>Zn(2+)</name>
        <dbReference type="ChEBI" id="CHEBI:29105"/>
        <note>catalytic</note>
    </ligand>
</feature>
<dbReference type="Proteomes" id="UP000245462">
    <property type="component" value="Unassembled WGS sequence"/>
</dbReference>
<evidence type="ECO:0000256" key="15">
    <source>
        <dbReference type="RuleBase" id="RU364006"/>
    </source>
</evidence>
<dbReference type="Pfam" id="PF00383">
    <property type="entry name" value="dCMP_cyt_deam_1"/>
    <property type="match status" value="1"/>
</dbReference>
<feature type="active site" description="Proton donor" evidence="12">
    <location>
        <position position="74"/>
    </location>
</feature>
<evidence type="ECO:0000256" key="2">
    <source>
        <dbReference type="ARBA" id="ARBA00003949"/>
    </source>
</evidence>
<comment type="catalytic activity">
    <reaction evidence="11 15">
        <text>cytidine + H2O + H(+) = uridine + NH4(+)</text>
        <dbReference type="Rhea" id="RHEA:16069"/>
        <dbReference type="ChEBI" id="CHEBI:15377"/>
        <dbReference type="ChEBI" id="CHEBI:15378"/>
        <dbReference type="ChEBI" id="CHEBI:16704"/>
        <dbReference type="ChEBI" id="CHEBI:17562"/>
        <dbReference type="ChEBI" id="CHEBI:28938"/>
        <dbReference type="EC" id="3.5.4.5"/>
    </reaction>
</comment>
<evidence type="ECO:0000313" key="17">
    <source>
        <dbReference type="EMBL" id="PVZ05741.1"/>
    </source>
</evidence>
<evidence type="ECO:0000259" key="16">
    <source>
        <dbReference type="PROSITE" id="PS51747"/>
    </source>
</evidence>
<dbReference type="PROSITE" id="PS51747">
    <property type="entry name" value="CYT_DCMP_DEAMINASES_2"/>
    <property type="match status" value="1"/>
</dbReference>
<evidence type="ECO:0000256" key="14">
    <source>
        <dbReference type="PIRSR" id="PIRSR606262-3"/>
    </source>
</evidence>